<evidence type="ECO:0000256" key="1">
    <source>
        <dbReference type="ARBA" id="ARBA00004229"/>
    </source>
</evidence>
<protein>
    <submittedName>
        <fullName evidence="12">Protein TIC 55, chloroplastic</fullName>
    </submittedName>
</protein>
<dbReference type="GO" id="GO:0045036">
    <property type="term" value="P:protein targeting to chloroplast"/>
    <property type="evidence" value="ECO:0007669"/>
    <property type="project" value="TreeGrafter"/>
</dbReference>
<evidence type="ECO:0000256" key="10">
    <source>
        <dbReference type="SAM" id="Phobius"/>
    </source>
</evidence>
<dbReference type="GO" id="GO:0046872">
    <property type="term" value="F:metal ion binding"/>
    <property type="evidence" value="ECO:0007669"/>
    <property type="project" value="UniProtKB-KW"/>
</dbReference>
<feature type="region of interest" description="Disordered" evidence="9">
    <location>
        <begin position="1"/>
        <end position="68"/>
    </location>
</feature>
<feature type="domain" description="Rieske" evidence="11">
    <location>
        <begin position="118"/>
        <end position="223"/>
    </location>
</feature>
<dbReference type="InterPro" id="IPR013626">
    <property type="entry name" value="PaO"/>
</dbReference>
<dbReference type="PANTHER" id="PTHR21266">
    <property type="entry name" value="IRON-SULFUR DOMAIN CONTAINING PROTEIN"/>
    <property type="match status" value="1"/>
</dbReference>
<keyword evidence="10" id="KW-0472">Membrane</keyword>
<reference evidence="12" key="1">
    <citation type="submission" date="2015-07" db="EMBL/GenBank/DDBJ databases">
        <title>Transcriptome Assembly of Anthurium amnicola.</title>
        <authorList>
            <person name="Suzuki J."/>
        </authorList>
    </citation>
    <scope>NUCLEOTIDE SEQUENCE</scope>
</reference>
<comment type="subcellular location">
    <subcellularLocation>
        <location evidence="1">Plastid</location>
        <location evidence="1">Chloroplast</location>
    </subcellularLocation>
</comment>
<dbReference type="EMBL" id="GDJX01009337">
    <property type="protein sequence ID" value="JAT58599.1"/>
    <property type="molecule type" value="Transcribed_RNA"/>
</dbReference>
<dbReference type="SUPFAM" id="SSF50022">
    <property type="entry name" value="ISP domain"/>
    <property type="match status" value="1"/>
</dbReference>
<feature type="transmembrane region" description="Helical" evidence="10">
    <location>
        <begin position="535"/>
        <end position="559"/>
    </location>
</feature>
<name>A0A1D1YVI0_9ARAE</name>
<dbReference type="GO" id="GO:0010277">
    <property type="term" value="F:chlorophyllide a oxygenase activity"/>
    <property type="evidence" value="ECO:0007669"/>
    <property type="project" value="InterPro"/>
</dbReference>
<dbReference type="GO" id="GO:0009507">
    <property type="term" value="C:chloroplast"/>
    <property type="evidence" value="ECO:0007669"/>
    <property type="project" value="UniProtKB-SubCell"/>
</dbReference>
<keyword evidence="4" id="KW-0001">2Fe-2S</keyword>
<gene>
    <name evidence="12" type="primary">TIC55_5</name>
    <name evidence="12" type="ORF">g.94836</name>
</gene>
<keyword evidence="7" id="KW-0408">Iron</keyword>
<feature type="non-terminal residue" evidence="12">
    <location>
        <position position="1"/>
    </location>
</feature>
<dbReference type="Pfam" id="PF00355">
    <property type="entry name" value="Rieske"/>
    <property type="match status" value="1"/>
</dbReference>
<dbReference type="SUPFAM" id="SSF55961">
    <property type="entry name" value="Bet v1-like"/>
    <property type="match status" value="1"/>
</dbReference>
<sequence length="569" mass="63558">VSPVPGRMALLRPSPNISLHRRKKPSSSPSCRRRRGGRVPVFVSASSSADPRGRSSISRPVTPSRGPSWRCHATAELEVQPGEGEWREDKVVIPAEEEGEEVAEQVKEAVEYDWREEWYPLYLTAEVPGDAPLALTVFHKQLVLYRDGGGVFHCHEDRCPHRLAKLSEGQLIEGRLECLYHGWQFGGDGKCVKIPQLPEGAKIPRSACARTYHVRDSQGVIWVWMSEKNPVPDETKLPWFEHYARPGFQDVSTIHELPYDHSILLENFMDPAHVPISHDRTDFYSKREDAQPLVFEVTERTARGFAGTWRRSRPPAVANTLRFDAPCALQNNHEHVDKGGRPQHVSALFLCRPTGQGRSMAIIRFGTTARSPVKKLFPGWFFHHNICKVLEQDMGFLSSQNEVLAREKAPTGKLYINLRSCDTWVAEYRKWKDRVGRGMPYYVGNSGVSLPPHPAVVEQAPAGMVAGISASSPAKGGLGSLHLPNPINRYFRHVVHCRGCRDAVRAFQAWGKVLFALALLAISLAILASRRQWKAVMLGCSSLLAAAACACSSALSLVTTNFSRQHRRL</sequence>
<dbReference type="GO" id="GO:0051537">
    <property type="term" value="F:2 iron, 2 sulfur cluster binding"/>
    <property type="evidence" value="ECO:0007669"/>
    <property type="project" value="UniProtKB-KW"/>
</dbReference>
<proteinExistence type="predicted"/>
<evidence type="ECO:0000256" key="3">
    <source>
        <dbReference type="ARBA" id="ARBA00022640"/>
    </source>
</evidence>
<evidence type="ECO:0000256" key="5">
    <source>
        <dbReference type="ARBA" id="ARBA00022723"/>
    </source>
</evidence>
<keyword evidence="10" id="KW-0812">Transmembrane</keyword>
<evidence type="ECO:0000256" key="7">
    <source>
        <dbReference type="ARBA" id="ARBA00023004"/>
    </source>
</evidence>
<dbReference type="InterPro" id="IPR017941">
    <property type="entry name" value="Rieske_2Fe-2S"/>
</dbReference>
<keyword evidence="6" id="KW-0809">Transit peptide</keyword>
<organism evidence="12">
    <name type="scientific">Anthurium amnicola</name>
    <dbReference type="NCBI Taxonomy" id="1678845"/>
    <lineage>
        <taxon>Eukaryota</taxon>
        <taxon>Viridiplantae</taxon>
        <taxon>Streptophyta</taxon>
        <taxon>Embryophyta</taxon>
        <taxon>Tracheophyta</taxon>
        <taxon>Spermatophyta</taxon>
        <taxon>Magnoliopsida</taxon>
        <taxon>Liliopsida</taxon>
        <taxon>Araceae</taxon>
        <taxon>Pothoideae</taxon>
        <taxon>Potheae</taxon>
        <taxon>Anthurium</taxon>
    </lineage>
</organism>
<evidence type="ECO:0000256" key="4">
    <source>
        <dbReference type="ARBA" id="ARBA00022714"/>
    </source>
</evidence>
<dbReference type="Pfam" id="PF08417">
    <property type="entry name" value="PaO"/>
    <property type="match status" value="1"/>
</dbReference>
<evidence type="ECO:0000259" key="11">
    <source>
        <dbReference type="PROSITE" id="PS51296"/>
    </source>
</evidence>
<evidence type="ECO:0000256" key="9">
    <source>
        <dbReference type="SAM" id="MobiDB-lite"/>
    </source>
</evidence>
<keyword evidence="3" id="KW-0934">Plastid</keyword>
<accession>A0A1D1YVI0</accession>
<dbReference type="PROSITE" id="PS51296">
    <property type="entry name" value="RIESKE"/>
    <property type="match status" value="1"/>
</dbReference>
<dbReference type="Gene3D" id="2.102.10.10">
    <property type="entry name" value="Rieske [2Fe-2S] iron-sulphur domain"/>
    <property type="match status" value="1"/>
</dbReference>
<evidence type="ECO:0000256" key="8">
    <source>
        <dbReference type="ARBA" id="ARBA00023014"/>
    </source>
</evidence>
<keyword evidence="10" id="KW-1133">Transmembrane helix</keyword>
<dbReference type="Gene3D" id="3.90.380.10">
    <property type="entry name" value="Naphthalene 1,2-dioxygenase Alpha Subunit, Chain A, domain 1"/>
    <property type="match status" value="1"/>
</dbReference>
<keyword evidence="2" id="KW-0150">Chloroplast</keyword>
<dbReference type="InterPro" id="IPR036922">
    <property type="entry name" value="Rieske_2Fe-2S_sf"/>
</dbReference>
<dbReference type="AlphaFoldDB" id="A0A1D1YVI0"/>
<feature type="compositionally biased region" description="Polar residues" evidence="9">
    <location>
        <begin position="44"/>
        <end position="61"/>
    </location>
</feature>
<evidence type="ECO:0000313" key="12">
    <source>
        <dbReference type="EMBL" id="JAT58599.1"/>
    </source>
</evidence>
<dbReference type="InterPro" id="IPR050584">
    <property type="entry name" value="Cholesterol_7-desaturase"/>
</dbReference>
<dbReference type="PANTHER" id="PTHR21266:SF29">
    <property type="entry name" value="PROTEIN TIC 55, CHLOROPLASTIC"/>
    <property type="match status" value="1"/>
</dbReference>
<keyword evidence="8" id="KW-0411">Iron-sulfur</keyword>
<keyword evidence="5" id="KW-0479">Metal-binding</keyword>
<evidence type="ECO:0000256" key="6">
    <source>
        <dbReference type="ARBA" id="ARBA00022946"/>
    </source>
</evidence>
<feature type="transmembrane region" description="Helical" evidence="10">
    <location>
        <begin position="509"/>
        <end position="528"/>
    </location>
</feature>
<evidence type="ECO:0000256" key="2">
    <source>
        <dbReference type="ARBA" id="ARBA00022528"/>
    </source>
</evidence>
<feature type="compositionally biased region" description="Basic residues" evidence="9">
    <location>
        <begin position="19"/>
        <end position="37"/>
    </location>
</feature>